<evidence type="ECO:0000313" key="2">
    <source>
        <dbReference type="Proteomes" id="UP000236454"/>
    </source>
</evidence>
<gene>
    <name evidence="1" type="ORF">SAMN05216474_0247</name>
</gene>
<keyword evidence="2" id="KW-1185">Reference proteome</keyword>
<protein>
    <recommendedName>
        <fullName evidence="3">Helix-hairpin-helix motif-containing protein</fullName>
    </recommendedName>
</protein>
<accession>A0A1I6XJN6</accession>
<reference evidence="1 2" key="1">
    <citation type="submission" date="2016-10" db="EMBL/GenBank/DDBJ databases">
        <authorList>
            <person name="de Groot N.N."/>
        </authorList>
    </citation>
    <scope>NUCLEOTIDE SEQUENCE [LARGE SCALE GENOMIC DNA]</scope>
    <source>
        <strain evidence="1 2">CGMCC 1.7005</strain>
    </source>
</reference>
<evidence type="ECO:0000313" key="1">
    <source>
        <dbReference type="EMBL" id="SFT38356.1"/>
    </source>
</evidence>
<dbReference type="STRING" id="477690.SAMN05216474_0247"/>
<dbReference type="RefSeq" id="WP_090245449.1">
    <property type="nucleotide sequence ID" value="NZ_FPAS01000001.1"/>
</dbReference>
<organism evidence="1 2">
    <name type="scientific">Lishizhenia tianjinensis</name>
    <dbReference type="NCBI Taxonomy" id="477690"/>
    <lineage>
        <taxon>Bacteria</taxon>
        <taxon>Pseudomonadati</taxon>
        <taxon>Bacteroidota</taxon>
        <taxon>Flavobacteriia</taxon>
        <taxon>Flavobacteriales</taxon>
        <taxon>Crocinitomicaceae</taxon>
        <taxon>Lishizhenia</taxon>
    </lineage>
</organism>
<dbReference type="Proteomes" id="UP000236454">
    <property type="component" value="Unassembled WGS sequence"/>
</dbReference>
<sequence length="669" mass="77469">MNKFWGVILLLFCHAIYAQEEVQQSLEYLAEQQEVEEVDLTQSRDLLLFYKEHPLNLNQEDLAPLVDLGLLSELQAKALKEHIQKAGKLLSIYELQSVEHLSQEVIARVLPFVEVKQNFENRSLPLRDLFFYANKQLYLKSLGITQQKRGYSADTSVNGYLGTPRSYYLRARMHYGNLFSVGFTLEQDAGEQLTKSKLPDFSSAHFYVGKRGVLDALVLGDFTAQMGQGLTHFTGYASGKSMVLTSVKKNARALRPSTSVDESRFLRGVGVNFKHKDYAFMTFISRKSLSARLNATQDTALSILRSGYHRTESEFSTKGNLKESMLGASIQRKGEQLKLGVNAIYQRYNLPYFKVENVYNAFQFRGQEAFNTSIDYSWNYRNFEFFGESAYAWQQSAWAHLQGVLLALNQSLSMSVLHRNYDRAYHAFYAQAFAENSNLENEQGTFMALAYKRGRHQFNAYVDVFRFPWLKYQVDAPSAGQELNAMYQYNWGKHAFFYLRYRFRNKPKNVKDSPQKTNPVEDVIQENYRFQLQVEILKGLTWKMRWEGVQVKRGGEVITGNLLLQDLNYRPLSFPVDVSLRYALFDTDNYEARIYAYENNVLNVFSIPPYYDKGSRYYIVVRWRMNKSLDVNLRLASTHYSNKKELGSGLEQIKGSQKTEVTCQLRLKY</sequence>
<dbReference type="SUPFAM" id="SSF47781">
    <property type="entry name" value="RuvA domain 2-like"/>
    <property type="match status" value="1"/>
</dbReference>
<dbReference type="EMBL" id="FPAS01000001">
    <property type="protein sequence ID" value="SFT38356.1"/>
    <property type="molecule type" value="Genomic_DNA"/>
</dbReference>
<dbReference type="AlphaFoldDB" id="A0A1I6XJN6"/>
<proteinExistence type="predicted"/>
<dbReference type="OrthoDB" id="9766750at2"/>
<dbReference type="InterPro" id="IPR010994">
    <property type="entry name" value="RuvA_2-like"/>
</dbReference>
<evidence type="ECO:0008006" key="3">
    <source>
        <dbReference type="Google" id="ProtNLM"/>
    </source>
</evidence>
<name>A0A1I6XJN6_9FLAO</name>